<dbReference type="Proteomes" id="UP000325440">
    <property type="component" value="Unassembled WGS sequence"/>
</dbReference>
<dbReference type="Pfam" id="PF06741">
    <property type="entry name" value="LsmAD"/>
    <property type="match status" value="1"/>
</dbReference>
<sequence length="944" mass="103252">MNAKRKSRANTNSTGTRAPRARASSSGGNGVNAQVSGADGIYLNETFMHRVTSLIGLEVEIVTHSKEMYSGILRTFSSNFDVVLELPHRTDPPPSSQTVGLQIVADKMIFKFDSIVKIAAYETDLDSMTRNTFQTDTTISKYNGQPLGEKVLEMWEPPSVNGDMDDFDLGSGNTNANGWDADDMFRRNEEEHGVTSTFDQNLSGYTTELRTDLSNFKNEEAKAARLAREIESNPNSQNRANLENGDEEERFASVSRPSNEMSNNHNDGKYMSGRRKAGPQQSANSAYGLFNRSRKHPEKYTNSGSNERWECVSGPGTKNSNQNRGHGHQQNGNNNAANKSTLPPYHNNANQTYAANSRESPVSVNGQSDKRSSAPNNNRRETSSGPRHVSSRNSSNYSSNDNQSSPSSTRSSPPTVQGHHNQIVSTPTPRYQTATTYTQQTNTTNSRPSVSTSYAAVADKSIPKTQPPTATIRVRDESLNSELKQFSTDFQLSLASPQNDPRVTSPASVISEIPIQHSAQIPHSEPVCPPVQDVPQVHEELTEPSASPPQAIYKLQEEHTETNVENIKKDQIEKPIEEIIPQIPDKSVVQTSKLNPNAKEFVFNPNSKPFIPRSPSTPNSSRPMTPQTPTTNIVATSGQHQQMIQAQHGPAIAIPAAYHHHHHQHAPGTGPMVTHQTPPHPHPAFAMLPTVFVTSNSAFNHHHSMPPQPPNQAGRFRKMAVGMSHRSDLASQIQVAAATGQPLLAPAPLQAQFTVPSYNQPMPTPQTYQQVQMVRMVPQQGGGMVPTLVPTSISYHPANAGQLSQMESGVPQGPPSYHHHHHHQASQHHIMNQLQTAQSPAPQSGPPQTPGQSQTPVNFQQPPPQQSQQPFPAGTTIMCPILPSPTASQQPPAPNTPGSAPTMQQPPPQQHPQQYISHPHPHHQTTSAPAPHGQYQIYSTIRES</sequence>
<feature type="compositionally biased region" description="Polar residues" evidence="2">
    <location>
        <begin position="255"/>
        <end position="265"/>
    </location>
</feature>
<feature type="compositionally biased region" description="Polar residues" evidence="2">
    <location>
        <begin position="347"/>
        <end position="367"/>
    </location>
</feature>
<accession>A0A5E4MT55</accession>
<gene>
    <name evidence="4" type="ORF">CINCED_3A018839</name>
</gene>
<dbReference type="InterPro" id="IPR009818">
    <property type="entry name" value="PAM2_motif"/>
</dbReference>
<dbReference type="PANTHER" id="PTHR12854:SF7">
    <property type="entry name" value="ATAXIN-2 HOMOLOG"/>
    <property type="match status" value="1"/>
</dbReference>
<feature type="compositionally biased region" description="Polar residues" evidence="2">
    <location>
        <begin position="232"/>
        <end position="241"/>
    </location>
</feature>
<evidence type="ECO:0000256" key="1">
    <source>
        <dbReference type="ARBA" id="ARBA00007503"/>
    </source>
</evidence>
<proteinExistence type="inferred from homology"/>
<organism evidence="4 5">
    <name type="scientific">Cinara cedri</name>
    <dbReference type="NCBI Taxonomy" id="506608"/>
    <lineage>
        <taxon>Eukaryota</taxon>
        <taxon>Metazoa</taxon>
        <taxon>Ecdysozoa</taxon>
        <taxon>Arthropoda</taxon>
        <taxon>Hexapoda</taxon>
        <taxon>Insecta</taxon>
        <taxon>Pterygota</taxon>
        <taxon>Neoptera</taxon>
        <taxon>Paraneoptera</taxon>
        <taxon>Hemiptera</taxon>
        <taxon>Sternorrhyncha</taxon>
        <taxon>Aphidomorpha</taxon>
        <taxon>Aphidoidea</taxon>
        <taxon>Aphididae</taxon>
        <taxon>Lachninae</taxon>
        <taxon>Cinara</taxon>
    </lineage>
</organism>
<dbReference type="InterPro" id="IPR045117">
    <property type="entry name" value="ATXN2-like"/>
</dbReference>
<feature type="compositionally biased region" description="Basic residues" evidence="2">
    <location>
        <begin position="817"/>
        <end position="826"/>
    </location>
</feature>
<feature type="region of interest" description="Disordered" evidence="2">
    <location>
        <begin position="227"/>
        <end position="458"/>
    </location>
</feature>
<feature type="compositionally biased region" description="Low complexity" evidence="2">
    <location>
        <begin position="425"/>
        <end position="447"/>
    </location>
</feature>
<feature type="compositionally biased region" description="Low complexity" evidence="2">
    <location>
        <begin position="850"/>
        <end position="872"/>
    </location>
</feature>
<keyword evidence="5" id="KW-1185">Reference proteome</keyword>
<dbReference type="SMART" id="SM01272">
    <property type="entry name" value="LsmAD"/>
    <property type="match status" value="1"/>
</dbReference>
<feature type="compositionally biased region" description="Low complexity" evidence="2">
    <location>
        <begin position="319"/>
        <end position="338"/>
    </location>
</feature>
<dbReference type="Pfam" id="PF14438">
    <property type="entry name" value="SM-ATX"/>
    <property type="match status" value="1"/>
</dbReference>
<dbReference type="InterPro" id="IPR025852">
    <property type="entry name" value="SM_dom_ATX"/>
</dbReference>
<feature type="domain" description="LsmAD" evidence="3">
    <location>
        <begin position="192"/>
        <end position="257"/>
    </location>
</feature>
<feature type="region of interest" description="Disordered" evidence="2">
    <location>
        <begin position="600"/>
        <end position="627"/>
    </location>
</feature>
<dbReference type="EMBL" id="CABPRJ010000982">
    <property type="protein sequence ID" value="VVC34085.1"/>
    <property type="molecule type" value="Genomic_DNA"/>
</dbReference>
<evidence type="ECO:0000313" key="5">
    <source>
        <dbReference type="Proteomes" id="UP000325440"/>
    </source>
</evidence>
<feature type="region of interest" description="Disordered" evidence="2">
    <location>
        <begin position="803"/>
        <end position="944"/>
    </location>
</feature>
<dbReference type="GO" id="GO:0034063">
    <property type="term" value="P:stress granule assembly"/>
    <property type="evidence" value="ECO:0007669"/>
    <property type="project" value="TreeGrafter"/>
</dbReference>
<dbReference type="GO" id="GO:0003729">
    <property type="term" value="F:mRNA binding"/>
    <property type="evidence" value="ECO:0007669"/>
    <property type="project" value="TreeGrafter"/>
</dbReference>
<evidence type="ECO:0000256" key="2">
    <source>
        <dbReference type="SAM" id="MobiDB-lite"/>
    </source>
</evidence>
<name>A0A5E4MT55_9HEMI</name>
<dbReference type="Pfam" id="PF07145">
    <property type="entry name" value="PAM2"/>
    <property type="match status" value="1"/>
</dbReference>
<comment type="similarity">
    <text evidence="1">Belongs to the ataxin-2 family.</text>
</comment>
<dbReference type="InterPro" id="IPR009604">
    <property type="entry name" value="LsmAD_domain"/>
</dbReference>
<evidence type="ECO:0000259" key="3">
    <source>
        <dbReference type="SMART" id="SM01272"/>
    </source>
</evidence>
<protein>
    <submittedName>
        <fullName evidence="4">Ataxin 2, SM domain,Ataxin-2, C-terminal,LsmAD domain</fullName>
    </submittedName>
</protein>
<dbReference type="AlphaFoldDB" id="A0A5E4MT55"/>
<feature type="compositionally biased region" description="Basic and acidic residues" evidence="2">
    <location>
        <begin position="368"/>
        <end position="382"/>
    </location>
</feature>
<dbReference type="OrthoDB" id="2275718at2759"/>
<evidence type="ECO:0000313" key="4">
    <source>
        <dbReference type="EMBL" id="VVC34085.1"/>
    </source>
</evidence>
<feature type="region of interest" description="Disordered" evidence="2">
    <location>
        <begin position="1"/>
        <end position="31"/>
    </location>
</feature>
<feature type="compositionally biased region" description="Low complexity" evidence="2">
    <location>
        <begin position="391"/>
        <end position="412"/>
    </location>
</feature>
<feature type="compositionally biased region" description="Low complexity" evidence="2">
    <location>
        <begin position="613"/>
        <end position="625"/>
    </location>
</feature>
<dbReference type="GO" id="GO:0010494">
    <property type="term" value="C:cytoplasmic stress granule"/>
    <property type="evidence" value="ECO:0007669"/>
    <property type="project" value="TreeGrafter"/>
</dbReference>
<feature type="compositionally biased region" description="Polar residues" evidence="2">
    <location>
        <begin position="413"/>
        <end position="424"/>
    </location>
</feature>
<reference evidence="4 5" key="1">
    <citation type="submission" date="2019-08" db="EMBL/GenBank/DDBJ databases">
        <authorList>
            <person name="Alioto T."/>
            <person name="Alioto T."/>
            <person name="Gomez Garrido J."/>
        </authorList>
    </citation>
    <scope>NUCLEOTIDE SEQUENCE [LARGE SCALE GENOMIC DNA]</scope>
</reference>
<dbReference type="PANTHER" id="PTHR12854">
    <property type="entry name" value="ATAXIN 2-RELATED"/>
    <property type="match status" value="1"/>
</dbReference>